<keyword evidence="1" id="KW-0812">Transmembrane</keyword>
<feature type="transmembrane region" description="Helical" evidence="1">
    <location>
        <begin position="1272"/>
        <end position="1294"/>
    </location>
</feature>
<proteinExistence type="predicted"/>
<dbReference type="InterPro" id="IPR026960">
    <property type="entry name" value="RVT-Znf"/>
</dbReference>
<evidence type="ECO:0000256" key="1">
    <source>
        <dbReference type="SAM" id="Phobius"/>
    </source>
</evidence>
<protein>
    <recommendedName>
        <fullName evidence="2">Reverse transcriptase domain-containing protein</fullName>
    </recommendedName>
</protein>
<feature type="transmembrane region" description="Helical" evidence="1">
    <location>
        <begin position="1228"/>
        <end position="1251"/>
    </location>
</feature>
<dbReference type="Pfam" id="PF13962">
    <property type="entry name" value="PGG"/>
    <property type="match status" value="1"/>
</dbReference>
<dbReference type="EMBL" id="JARYMX010000003">
    <property type="protein sequence ID" value="KAJ9555564.1"/>
    <property type="molecule type" value="Genomic_DNA"/>
</dbReference>
<sequence length="1346" mass="152249">MEHQDESFHLQLRKAVYHDDWNSVSKIFEEHPEYRINPINNELETLLMLAVGTNRSHRFVQRLVSDLSKDGLIDQALAAQNDQGNTVLHYAITVGNVIDFTLLMSISSDPAKIAYCPNKYGRTPLVFASYQGKKNKMLEVLFSRIGVLSPLISGIPEQSLRSGALLDLAIEGEFIDIALKLVMKHPDIILSGGGRNIQRALNKLAMNPKIFRSGSGLGFFGRLIYSLLPVQEIKIELHAKEIKIEADEKGIKIESDEETTSQRCAKDKNTITSHFFKRISDNQKHSLEAPFSEQEVKSAVWSCGYNKAPGPDGFTFEFVRKFWDMVGKDFYEAVKYFESNHRIHPGSNSSFITLVPKVSDPLSLDDYRPINLIGCVNKVISKVLAERLKGVLDSVISNSQTAFIKGRSILDGPLMVNELINWAKKKKKKLLIFKVDFAKAFDTLNWNYLDNVLMQMGFGQKWREWMKGCTRTAKVSVLVNGSPTKEFSLGKGVRQGDPLAPFLFILAAEGLTVAMKEAQRSNLFKGIRIGNSIDELSIFQFADDAIFVGEWDKDNAMNLIRILKCFEVCSGLKINMGKSRLLGVSVSKEEVTSLARRLKCKEDSIPFRYLGLPVGGNMKLARNWQPLIDKCRSKLSGWKAKTLSIGGRLCLCKSVLGTLGTYFFSLYKAPKKVLSSLESLRCRFFWGSTEDCKKICWTAWDKVIRDKKCGGLGIGSLRALNLAMLVKWKWRERTEPDAKWRTVVRNCNLNYSADGVTRSRCGVWNSIIGTEKDLRDMGINLSSLMQHKADGGGWSWELESSKNYTVSSLRKLIDGVSLPIADLQTEWIRWIPSKTNVLLWRILTNRLATKDNLQNRGVIMPSTECPLCLSSSECLDHLMATCSTTKLISAHLTNWVDWWPGGEHTVEAIWSKIRTIGKNKVHNEVCKVIGAAYFTSIWAQRNGMVFKRGVKNEKEICRDIQFLAFDWESIYTTAKKFYHRNCTSMAWFKRILQYIASPIMNIYDMKVTNTQATQLVRCLCSSVIKARNNRFTLAVFRSTMINAVHFEILEVIEEIIHASPSITGSILDGNDAFQEAIRLRHIRLYNHLYQMPRYRMLIANCRDEQTNENVLHIVAKSFPSHLLTNNMGGAALHMQHELLWFKEIETNLIDPALKELENAYSKTARQVFTEVHEDLVKEGEKWMKDTSSSFTLVVALIVTVAFAAAFTVPGGNKSEGKPVYLDNGVFMLFIISDAIALFSSVTSLLMFLGIMTSRYAEEDFLYTLPKRLTIGLISLFISLASMIVAFSATLSVVLQDKVKWIAAPLLTIACIPVGTFVRLQFPLLTKLIQSTYFPSLFHKQNNRMFH</sequence>
<keyword evidence="1" id="KW-0472">Membrane</keyword>
<dbReference type="Pfam" id="PF13966">
    <property type="entry name" value="zf-RVT"/>
    <property type="match status" value="1"/>
</dbReference>
<reference evidence="3" key="1">
    <citation type="submission" date="2023-03" db="EMBL/GenBank/DDBJ databases">
        <title>Chromosome-scale reference genome and RAD-based genetic map of yellow starthistle (Centaurea solstitialis) reveal putative structural variation and QTLs associated with invader traits.</title>
        <authorList>
            <person name="Reatini B."/>
            <person name="Cang F.A."/>
            <person name="Jiang Q."/>
            <person name="Mckibben M.T.W."/>
            <person name="Barker M.S."/>
            <person name="Rieseberg L.H."/>
            <person name="Dlugosch K.M."/>
        </authorList>
    </citation>
    <scope>NUCLEOTIDE SEQUENCE</scope>
    <source>
        <strain evidence="3">CAN-66</strain>
        <tissue evidence="3">Leaf</tissue>
    </source>
</reference>
<dbReference type="InterPro" id="IPR000477">
    <property type="entry name" value="RT_dom"/>
</dbReference>
<dbReference type="SUPFAM" id="SSF48403">
    <property type="entry name" value="Ankyrin repeat"/>
    <property type="match status" value="1"/>
</dbReference>
<comment type="caution">
    <text evidence="3">The sequence shown here is derived from an EMBL/GenBank/DDBJ whole genome shotgun (WGS) entry which is preliminary data.</text>
</comment>
<keyword evidence="4" id="KW-1185">Reference proteome</keyword>
<feature type="domain" description="Reverse transcriptase" evidence="2">
    <location>
        <begin position="336"/>
        <end position="614"/>
    </location>
</feature>
<evidence type="ECO:0000313" key="4">
    <source>
        <dbReference type="Proteomes" id="UP001172457"/>
    </source>
</evidence>
<dbReference type="InterPro" id="IPR026961">
    <property type="entry name" value="PGG_dom"/>
</dbReference>
<dbReference type="Gene3D" id="1.25.40.20">
    <property type="entry name" value="Ankyrin repeat-containing domain"/>
    <property type="match status" value="1"/>
</dbReference>
<dbReference type="GO" id="GO:0016020">
    <property type="term" value="C:membrane"/>
    <property type="evidence" value="ECO:0007669"/>
    <property type="project" value="TreeGrafter"/>
</dbReference>
<accession>A0AA38T8Q9</accession>
<name>A0AA38T8Q9_9ASTR</name>
<evidence type="ECO:0000259" key="2">
    <source>
        <dbReference type="PROSITE" id="PS50878"/>
    </source>
</evidence>
<dbReference type="PROSITE" id="PS50878">
    <property type="entry name" value="RT_POL"/>
    <property type="match status" value="1"/>
</dbReference>
<feature type="transmembrane region" description="Helical" evidence="1">
    <location>
        <begin position="1190"/>
        <end position="1208"/>
    </location>
</feature>
<organism evidence="3 4">
    <name type="scientific">Centaurea solstitialis</name>
    <name type="common">yellow star-thistle</name>
    <dbReference type="NCBI Taxonomy" id="347529"/>
    <lineage>
        <taxon>Eukaryota</taxon>
        <taxon>Viridiplantae</taxon>
        <taxon>Streptophyta</taxon>
        <taxon>Embryophyta</taxon>
        <taxon>Tracheophyta</taxon>
        <taxon>Spermatophyta</taxon>
        <taxon>Magnoliopsida</taxon>
        <taxon>eudicotyledons</taxon>
        <taxon>Gunneridae</taxon>
        <taxon>Pentapetalae</taxon>
        <taxon>asterids</taxon>
        <taxon>campanulids</taxon>
        <taxon>Asterales</taxon>
        <taxon>Asteraceae</taxon>
        <taxon>Carduoideae</taxon>
        <taxon>Cardueae</taxon>
        <taxon>Centaureinae</taxon>
        <taxon>Centaurea</taxon>
    </lineage>
</organism>
<dbReference type="InterPro" id="IPR043502">
    <property type="entry name" value="DNA/RNA_pol_sf"/>
</dbReference>
<dbReference type="SUPFAM" id="SSF56672">
    <property type="entry name" value="DNA/RNA polymerases"/>
    <property type="match status" value="1"/>
</dbReference>
<feature type="transmembrane region" description="Helical" evidence="1">
    <location>
        <begin position="1300"/>
        <end position="1319"/>
    </location>
</feature>
<dbReference type="Pfam" id="PF00078">
    <property type="entry name" value="RVT_1"/>
    <property type="match status" value="1"/>
</dbReference>
<dbReference type="PANTHER" id="PTHR24177:SF304">
    <property type="entry name" value="ANKYRIN REPEAT-CONTAINING DOMAIN, PGG DOMAIN PROTEIN-RELATED"/>
    <property type="match status" value="1"/>
</dbReference>
<dbReference type="PANTHER" id="PTHR24177">
    <property type="entry name" value="CASKIN"/>
    <property type="match status" value="1"/>
</dbReference>
<evidence type="ECO:0000313" key="3">
    <source>
        <dbReference type="EMBL" id="KAJ9555564.1"/>
    </source>
</evidence>
<keyword evidence="1" id="KW-1133">Transmembrane helix</keyword>
<dbReference type="InterPro" id="IPR036770">
    <property type="entry name" value="Ankyrin_rpt-contain_sf"/>
</dbReference>
<dbReference type="CDD" id="cd01650">
    <property type="entry name" value="RT_nLTR_like"/>
    <property type="match status" value="1"/>
</dbReference>
<gene>
    <name evidence="3" type="ORF">OSB04_010178</name>
</gene>
<dbReference type="Proteomes" id="UP001172457">
    <property type="component" value="Chromosome 3"/>
</dbReference>